<evidence type="ECO:0000256" key="1">
    <source>
        <dbReference type="SAM" id="SignalP"/>
    </source>
</evidence>
<dbReference type="Proteomes" id="UP001200022">
    <property type="component" value="Unassembled WGS sequence"/>
</dbReference>
<feature type="chain" id="PRO_5046348642" description="GLPGLI family protein" evidence="1">
    <location>
        <begin position="24"/>
        <end position="240"/>
    </location>
</feature>
<comment type="caution">
    <text evidence="2">The sequence shown here is derived from an EMBL/GenBank/DDBJ whole genome shotgun (WGS) entry which is preliminary data.</text>
</comment>
<keyword evidence="3" id="KW-1185">Reference proteome</keyword>
<accession>A0ABS9IL97</accession>
<evidence type="ECO:0000313" key="3">
    <source>
        <dbReference type="Proteomes" id="UP001200022"/>
    </source>
</evidence>
<gene>
    <name evidence="2" type="ORF">L3X39_11905</name>
</gene>
<reference evidence="2 3" key="1">
    <citation type="submission" date="2022-01" db="EMBL/GenBank/DDBJ databases">
        <title>Draft genome sequence of Sabulilitoribacter multivorans KCTC 32326.</title>
        <authorList>
            <person name="Oh J.-S."/>
        </authorList>
    </citation>
    <scope>NUCLEOTIDE SEQUENCE [LARGE SCALE GENOMIC DNA]</scope>
    <source>
        <strain evidence="2 3">M-M16</strain>
    </source>
</reference>
<dbReference type="RefSeq" id="WP_237232021.1">
    <property type="nucleotide sequence ID" value="NZ_JAKKDV010000005.1"/>
</dbReference>
<name>A0ABS9IL97_9FLAO</name>
<protein>
    <recommendedName>
        <fullName evidence="4">GLPGLI family protein</fullName>
    </recommendedName>
</protein>
<dbReference type="EMBL" id="JAKKDV010000005">
    <property type="protein sequence ID" value="MCF7561342.1"/>
    <property type="molecule type" value="Genomic_DNA"/>
</dbReference>
<sequence length="240" mass="27407">MKNLKILLVLLTVLLLSSGHSFSQNCKAIDANRLALPVLRKQIATMEIVLNRTDSYIKLNNQTIKFDMGEHEVQGPARKWIYYVNDVQSIRGKNNLSYENGQFYLTIEFEGNESEIKGKCPGCMKGRRDKRAPDFNWKSPRIAKIRLKPIAYNGSIAFNVEKVDLIGKFEMGGKLDILIPMLNAIEIKLKNEIEKQTRKILNLPQNKAAMAKAFEGFVKMNRLERVSSVYTSGNKLFFCE</sequence>
<proteinExistence type="predicted"/>
<organism evidence="2 3">
    <name type="scientific">Flaviramulus multivorans</name>
    <dbReference type="NCBI Taxonomy" id="1304750"/>
    <lineage>
        <taxon>Bacteria</taxon>
        <taxon>Pseudomonadati</taxon>
        <taxon>Bacteroidota</taxon>
        <taxon>Flavobacteriia</taxon>
        <taxon>Flavobacteriales</taxon>
        <taxon>Flavobacteriaceae</taxon>
        <taxon>Flaviramulus</taxon>
    </lineage>
</organism>
<evidence type="ECO:0008006" key="4">
    <source>
        <dbReference type="Google" id="ProtNLM"/>
    </source>
</evidence>
<evidence type="ECO:0000313" key="2">
    <source>
        <dbReference type="EMBL" id="MCF7561342.1"/>
    </source>
</evidence>
<keyword evidence="1" id="KW-0732">Signal</keyword>
<feature type="signal peptide" evidence="1">
    <location>
        <begin position="1"/>
        <end position="23"/>
    </location>
</feature>